<dbReference type="EMBL" id="GALX01000326">
    <property type="protein sequence ID" value="JAB68140.1"/>
    <property type="molecule type" value="Transcribed_RNA"/>
</dbReference>
<evidence type="ECO:0000259" key="1">
    <source>
        <dbReference type="Pfam" id="PF21738"/>
    </source>
</evidence>
<evidence type="ECO:0000313" key="2">
    <source>
        <dbReference type="EMBL" id="JAB68140.1"/>
    </source>
</evidence>
<sequence length="181" mass="20396">SKFQYHTHQPYTSNSFNNNDEIRIPIQDQNIYTLPSQSFLYIEGKLLSQTDNKPSANLSFVNNGIALLFENIRYELGGSVVIDSVRNPGIAGLMKGYISFTENESIRLSNAGWSPTQNQKLVDSKGNFNVCLPLRMLLGFAEDFQKILVNIKQELVLLRSSSDLNATHTKANTEQPKVKNR</sequence>
<proteinExistence type="predicted"/>
<accession>V5GD93</accession>
<dbReference type="InterPro" id="IPR049512">
    <property type="entry name" value="DJR-like_dom"/>
</dbReference>
<dbReference type="PANTHER" id="PTHR36159:SF1">
    <property type="entry name" value="RETROVIRUS-RELATED POL POLYPROTEIN FROM TRANSPOSON 412-LIKE PROTEIN"/>
    <property type="match status" value="1"/>
</dbReference>
<dbReference type="AlphaFoldDB" id="V5GD93"/>
<feature type="domain" description="Double jelly roll-like" evidence="1">
    <location>
        <begin position="60"/>
        <end position="178"/>
    </location>
</feature>
<protein>
    <recommendedName>
        <fullName evidence="1">Double jelly roll-like domain-containing protein</fullName>
    </recommendedName>
</protein>
<dbReference type="PANTHER" id="PTHR36159">
    <property type="entry name" value="PROTEIN CBG23766"/>
    <property type="match status" value="1"/>
</dbReference>
<name>V5GD93_ANOGL</name>
<reference evidence="2" key="1">
    <citation type="submission" date="2013-07" db="EMBL/GenBank/DDBJ databases">
        <title>Midgut Transcriptome Profiling of Anoplphora glabripennis, a Lignocellulose Degrading, Wood-Boring Cerambycid.</title>
        <authorList>
            <person name="Scully E.D."/>
            <person name="Hoover K."/>
            <person name="Carlson J.E."/>
            <person name="Tien M."/>
            <person name="Geib S.M."/>
        </authorList>
    </citation>
    <scope>NUCLEOTIDE SEQUENCE</scope>
</reference>
<dbReference type="Pfam" id="PF21738">
    <property type="entry name" value="DJR-like_dom"/>
    <property type="match status" value="1"/>
</dbReference>
<feature type="non-terminal residue" evidence="2">
    <location>
        <position position="1"/>
    </location>
</feature>
<organism evidence="2">
    <name type="scientific">Anoplophora glabripennis</name>
    <name type="common">Asian longhorn beetle</name>
    <name type="synonym">Anoplophora nobilis</name>
    <dbReference type="NCBI Taxonomy" id="217634"/>
    <lineage>
        <taxon>Eukaryota</taxon>
        <taxon>Metazoa</taxon>
        <taxon>Ecdysozoa</taxon>
        <taxon>Arthropoda</taxon>
        <taxon>Hexapoda</taxon>
        <taxon>Insecta</taxon>
        <taxon>Pterygota</taxon>
        <taxon>Neoptera</taxon>
        <taxon>Endopterygota</taxon>
        <taxon>Coleoptera</taxon>
        <taxon>Polyphaga</taxon>
        <taxon>Cucujiformia</taxon>
        <taxon>Chrysomeloidea</taxon>
        <taxon>Cerambycidae</taxon>
        <taxon>Lamiinae</taxon>
        <taxon>Lamiini</taxon>
        <taxon>Anoplophora</taxon>
    </lineage>
</organism>